<dbReference type="InterPro" id="IPR000210">
    <property type="entry name" value="BTB/POZ_dom"/>
</dbReference>
<dbReference type="InterPro" id="IPR011333">
    <property type="entry name" value="SKP1/BTB/POZ_sf"/>
</dbReference>
<protein>
    <recommendedName>
        <fullName evidence="2">BTB domain-containing protein</fullName>
    </recommendedName>
</protein>
<proteinExistence type="predicted"/>
<dbReference type="PANTHER" id="PTHR47843">
    <property type="entry name" value="BTB DOMAIN-CONTAINING PROTEIN-RELATED"/>
    <property type="match status" value="1"/>
</dbReference>
<comment type="caution">
    <text evidence="3">The sequence shown here is derived from an EMBL/GenBank/DDBJ whole genome shotgun (WGS) entry which is preliminary data.</text>
</comment>
<evidence type="ECO:0000256" key="1">
    <source>
        <dbReference type="SAM" id="MobiDB-lite"/>
    </source>
</evidence>
<reference evidence="4" key="1">
    <citation type="submission" date="2024-06" db="EMBL/GenBank/DDBJ databases">
        <title>Draft Genome Sequences of Epichloe bromicola Strains Isolated from Elymus ciliaris.</title>
        <authorList>
            <consortium name="Epichloe bromicola genome sequencing consortium"/>
            <person name="Miura A."/>
            <person name="Imano S."/>
            <person name="Ashida A."/>
            <person name="Sato I."/>
            <person name="Chiba S."/>
            <person name="Tanaka A."/>
            <person name="Camagna M."/>
            <person name="Takemoto D."/>
        </authorList>
    </citation>
    <scope>NUCLEOTIDE SEQUENCE [LARGE SCALE GENOMIC DNA]</scope>
    <source>
        <strain evidence="4">DP</strain>
    </source>
</reference>
<dbReference type="EMBL" id="BAAFGZ010000087">
    <property type="protein sequence ID" value="GAB0134623.1"/>
    <property type="molecule type" value="Genomic_DNA"/>
</dbReference>
<feature type="domain" description="BTB" evidence="2">
    <location>
        <begin position="19"/>
        <end position="86"/>
    </location>
</feature>
<evidence type="ECO:0000313" key="3">
    <source>
        <dbReference type="EMBL" id="GAB0134623.1"/>
    </source>
</evidence>
<dbReference type="Gene3D" id="3.30.710.10">
    <property type="entry name" value="Potassium Channel Kv1.1, Chain A"/>
    <property type="match status" value="1"/>
</dbReference>
<dbReference type="Pfam" id="PF00651">
    <property type="entry name" value="BTB"/>
    <property type="match status" value="1"/>
</dbReference>
<dbReference type="SUPFAM" id="SSF54695">
    <property type="entry name" value="POZ domain"/>
    <property type="match status" value="1"/>
</dbReference>
<gene>
    <name evidence="3" type="primary">g2988</name>
    <name evidence="3" type="ORF">EsDP_00002988</name>
</gene>
<organism evidence="3 4">
    <name type="scientific">Epichloe bromicola</name>
    <dbReference type="NCBI Taxonomy" id="79588"/>
    <lineage>
        <taxon>Eukaryota</taxon>
        <taxon>Fungi</taxon>
        <taxon>Dikarya</taxon>
        <taxon>Ascomycota</taxon>
        <taxon>Pezizomycotina</taxon>
        <taxon>Sordariomycetes</taxon>
        <taxon>Hypocreomycetidae</taxon>
        <taxon>Hypocreales</taxon>
        <taxon>Clavicipitaceae</taxon>
        <taxon>Epichloe</taxon>
    </lineage>
</organism>
<dbReference type="SMART" id="SM00225">
    <property type="entry name" value="BTB"/>
    <property type="match status" value="1"/>
</dbReference>
<sequence>METAKIRVFRSECLDLSGRSLEVIVGETSFHVNEKLICAASPFFETAFSGEWDESKTRTIELREHDAQIFRTYMHWLYLRKLAVRNDAPGSVGNEEYIHLAKAYVLGDFLSDGHFKDAVLDAILEKSTTWASDGQIWSPVGPVIRHIYDNTLGCSKARQLLVDLYTLNGHGDWLQDWADPDDLPKDFLLDLAVALLDKRPMPEPDIPPDPCRYHQHKPNQSCYKYKTPKKEAVSPSPASSPPTRTRRRVPGADRDRPTCPRQRKRRYPM</sequence>
<dbReference type="Proteomes" id="UP001562357">
    <property type="component" value="Unassembled WGS sequence"/>
</dbReference>
<accession>A0ABQ0CMF7</accession>
<dbReference type="PROSITE" id="PS50097">
    <property type="entry name" value="BTB"/>
    <property type="match status" value="1"/>
</dbReference>
<evidence type="ECO:0000259" key="2">
    <source>
        <dbReference type="PROSITE" id="PS50097"/>
    </source>
</evidence>
<feature type="region of interest" description="Disordered" evidence="1">
    <location>
        <begin position="200"/>
        <end position="269"/>
    </location>
</feature>
<keyword evidence="4" id="KW-1185">Reference proteome</keyword>
<evidence type="ECO:0000313" key="4">
    <source>
        <dbReference type="Proteomes" id="UP001562357"/>
    </source>
</evidence>
<dbReference type="CDD" id="cd18186">
    <property type="entry name" value="BTB_POZ_ZBTB_KLHL-like"/>
    <property type="match status" value="1"/>
</dbReference>
<feature type="compositionally biased region" description="Low complexity" evidence="1">
    <location>
        <begin position="233"/>
        <end position="243"/>
    </location>
</feature>
<name>A0ABQ0CMF7_9HYPO</name>
<dbReference type="PANTHER" id="PTHR47843:SF2">
    <property type="entry name" value="BTB DOMAIN-CONTAINING PROTEIN"/>
    <property type="match status" value="1"/>
</dbReference>